<dbReference type="EMBL" id="DTMM01000176">
    <property type="protein sequence ID" value="HFT93929.1"/>
    <property type="molecule type" value="Genomic_DNA"/>
</dbReference>
<organism evidence="2">
    <name type="scientific">Leptospirillum ferriphilum</name>
    <dbReference type="NCBI Taxonomy" id="178606"/>
    <lineage>
        <taxon>Bacteria</taxon>
        <taxon>Pseudomonadati</taxon>
        <taxon>Nitrospirota</taxon>
        <taxon>Nitrospiria</taxon>
        <taxon>Nitrospirales</taxon>
        <taxon>Nitrospiraceae</taxon>
        <taxon>Leptospirillum</taxon>
    </lineage>
</organism>
<proteinExistence type="predicted"/>
<gene>
    <name evidence="2" type="ORF">ENX03_08365</name>
</gene>
<evidence type="ECO:0000256" key="1">
    <source>
        <dbReference type="SAM" id="SignalP"/>
    </source>
</evidence>
<evidence type="ECO:0008006" key="3">
    <source>
        <dbReference type="Google" id="ProtNLM"/>
    </source>
</evidence>
<accession>A0A7C3QVW4</accession>
<evidence type="ECO:0000313" key="2">
    <source>
        <dbReference type="EMBL" id="HFT93929.1"/>
    </source>
</evidence>
<reference evidence="2" key="1">
    <citation type="journal article" date="2020" name="mSystems">
        <title>Genome- and Community-Level Interaction Insights into Carbon Utilization and Element Cycling Functions of Hydrothermarchaeota in Hydrothermal Sediment.</title>
        <authorList>
            <person name="Zhou Z."/>
            <person name="Liu Y."/>
            <person name="Xu W."/>
            <person name="Pan J."/>
            <person name="Luo Z.H."/>
            <person name="Li M."/>
        </authorList>
    </citation>
    <scope>NUCLEOTIDE SEQUENCE [LARGE SCALE GENOMIC DNA]</scope>
    <source>
        <strain evidence="2">SpSt-902</strain>
    </source>
</reference>
<keyword evidence="1" id="KW-0732">Signal</keyword>
<feature type="signal peptide" evidence="1">
    <location>
        <begin position="1"/>
        <end position="22"/>
    </location>
</feature>
<dbReference type="AlphaFoldDB" id="A0A7C3QVW4"/>
<name>A0A7C3QVW4_9BACT</name>
<sequence length="206" mass="22211">MKTVRFILFLSLFLLPVPSVLAAVPFSYSARQVTTIHSGGETSITQSRVFVSGQKIREELGVENGRAKSVMIVLMDENKAWSLDPARKIALSIPLKVSSSQRMLAGDGKGLPAPSGTETVDGVLCDRINLVENGKPAGIEWRNHKTGYPVMFRTVDGRITTRLSNFVVGPQPASLFAVPADYRIMNLSGMGGVLGNALNKMLPSVP</sequence>
<protein>
    <recommendedName>
        <fullName evidence="3">DUF4412 domain-containing protein</fullName>
    </recommendedName>
</protein>
<feature type="chain" id="PRO_5028272410" description="DUF4412 domain-containing protein" evidence="1">
    <location>
        <begin position="23"/>
        <end position="206"/>
    </location>
</feature>
<comment type="caution">
    <text evidence="2">The sequence shown here is derived from an EMBL/GenBank/DDBJ whole genome shotgun (WGS) entry which is preliminary data.</text>
</comment>